<keyword evidence="1" id="KW-1133">Transmembrane helix</keyword>
<dbReference type="Proteomes" id="UP000178040">
    <property type="component" value="Unassembled WGS sequence"/>
</dbReference>
<evidence type="ECO:0000313" key="3">
    <source>
        <dbReference type="Proteomes" id="UP000178040"/>
    </source>
</evidence>
<accession>A0A1F7IJ00</accession>
<reference evidence="2 3" key="1">
    <citation type="journal article" date="2016" name="Nat. Commun.">
        <title>Thousands of microbial genomes shed light on interconnected biogeochemical processes in an aquifer system.</title>
        <authorList>
            <person name="Anantharaman K."/>
            <person name="Brown C.T."/>
            <person name="Hug L.A."/>
            <person name="Sharon I."/>
            <person name="Castelle C.J."/>
            <person name="Probst A.J."/>
            <person name="Thomas B.C."/>
            <person name="Singh A."/>
            <person name="Wilkins M.J."/>
            <person name="Karaoz U."/>
            <person name="Brodie E.L."/>
            <person name="Williams K.H."/>
            <person name="Hubbard S.S."/>
            <person name="Banfield J.F."/>
        </authorList>
    </citation>
    <scope>NUCLEOTIDE SEQUENCE [LARGE SCALE GENOMIC DNA]</scope>
</reference>
<feature type="transmembrane region" description="Helical" evidence="1">
    <location>
        <begin position="132"/>
        <end position="152"/>
    </location>
</feature>
<keyword evidence="1" id="KW-0812">Transmembrane</keyword>
<feature type="transmembrane region" description="Helical" evidence="1">
    <location>
        <begin position="107"/>
        <end position="125"/>
    </location>
</feature>
<protein>
    <submittedName>
        <fullName evidence="2">Uncharacterized protein</fullName>
    </submittedName>
</protein>
<sequence>MYSPKKVAFFTANILVVSLALGSLIIFRPYSFVDNDKAKVICVESGASFDIGPNFIYTLEDKLDSFNDQKARKLCQYNIIRDYGNTYQTPDKVNYQFKPVYTKDSSWGDAILIALTILSLGILLVKLSKYTLNLRNTIFILILGIVLFFLFIKKPANIIFCQRQIAQKVVNFKNSAFKGGVIPIPEDDQHIKSIIKPLYEKCLQGR</sequence>
<feature type="transmembrane region" description="Helical" evidence="1">
    <location>
        <begin position="7"/>
        <end position="27"/>
    </location>
</feature>
<name>A0A1F7IJ00_9BACT</name>
<dbReference type="AlphaFoldDB" id="A0A1F7IJ00"/>
<evidence type="ECO:0000313" key="2">
    <source>
        <dbReference type="EMBL" id="OGK43346.1"/>
    </source>
</evidence>
<keyword evidence="1" id="KW-0472">Membrane</keyword>
<dbReference type="EMBL" id="MGAI01000054">
    <property type="protein sequence ID" value="OGK43346.1"/>
    <property type="molecule type" value="Genomic_DNA"/>
</dbReference>
<evidence type="ECO:0000256" key="1">
    <source>
        <dbReference type="SAM" id="Phobius"/>
    </source>
</evidence>
<gene>
    <name evidence="2" type="ORF">A3B40_04565</name>
</gene>
<proteinExistence type="predicted"/>
<organism evidence="2 3">
    <name type="scientific">Candidatus Roizmanbacteria bacterium RIFCSPLOWO2_01_FULL_37_16</name>
    <dbReference type="NCBI Taxonomy" id="1802058"/>
    <lineage>
        <taxon>Bacteria</taxon>
        <taxon>Candidatus Roizmaniibacteriota</taxon>
    </lineage>
</organism>
<comment type="caution">
    <text evidence="2">The sequence shown here is derived from an EMBL/GenBank/DDBJ whole genome shotgun (WGS) entry which is preliminary data.</text>
</comment>